<reference evidence="3" key="2">
    <citation type="submission" date="2017-02" db="UniProtKB">
        <authorList>
            <consortium name="WormBaseParasite"/>
        </authorList>
    </citation>
    <scope>IDENTIFICATION</scope>
</reference>
<dbReference type="WBParaSite" id="ACAC_0000099801-mRNA-1">
    <property type="protein sequence ID" value="ACAC_0000099801-mRNA-1"/>
    <property type="gene ID" value="ACAC_0000099801"/>
</dbReference>
<evidence type="ECO:0000259" key="1">
    <source>
        <dbReference type="PROSITE" id="PS50181"/>
    </source>
</evidence>
<keyword evidence="2" id="KW-1185">Reference proteome</keyword>
<name>A0A0K0CUR8_ANGCA</name>
<feature type="domain" description="F-box" evidence="1">
    <location>
        <begin position="21"/>
        <end position="67"/>
    </location>
</feature>
<dbReference type="AlphaFoldDB" id="A0A0K0CUR8"/>
<dbReference type="SUPFAM" id="SSF81383">
    <property type="entry name" value="F-box domain"/>
    <property type="match status" value="1"/>
</dbReference>
<reference evidence="2" key="1">
    <citation type="submission" date="2012-09" db="EMBL/GenBank/DDBJ databases">
        <authorList>
            <person name="Martin A.A."/>
        </authorList>
    </citation>
    <scope>NUCLEOTIDE SEQUENCE</scope>
</reference>
<accession>A0A0K0CUR8</accession>
<dbReference type="InterPro" id="IPR036047">
    <property type="entry name" value="F-box-like_dom_sf"/>
</dbReference>
<dbReference type="InterPro" id="IPR001810">
    <property type="entry name" value="F-box_dom"/>
</dbReference>
<protein>
    <submittedName>
        <fullName evidence="3">F-box domain-containing protein</fullName>
    </submittedName>
</protein>
<evidence type="ECO:0000313" key="2">
    <source>
        <dbReference type="Proteomes" id="UP000035642"/>
    </source>
</evidence>
<proteinExistence type="predicted"/>
<sequence length="339" mass="38328">MSAFGDGNYNTDGGGILLPEYMDLSLLPEEVLVNVLRLTTPTTVIAAKRINKKLNRIVERNHLGKPRVDDFNVEMRTYVGRTRPIGKLQPKNSFGKLHRRIVITIKRKNKSRNVVEEGIEGPSTHGIDLIGEEMKKVLLLDRLSFDGVTADTEFYNMLTAKWNDLRCVRNLSFTLCRLKFSEEQMLSLLTRTACHSLTLDFCHFEHDIVSDKVLEAIACLQSLRVQPRSNVFLQQLTNATLRNWATSPPTTIALYSCVTNITLQGIFDMIKSLSDDSIVDWDFGRVLPCEGVDGQLFSMMSLSGMTIFICDDFRSRRVQIARGASRIAFNLIKEEAFTA</sequence>
<dbReference type="Proteomes" id="UP000035642">
    <property type="component" value="Unassembled WGS sequence"/>
</dbReference>
<evidence type="ECO:0000313" key="3">
    <source>
        <dbReference type="WBParaSite" id="ACAC_0000099801-mRNA-1"/>
    </source>
</evidence>
<dbReference type="PROSITE" id="PS50181">
    <property type="entry name" value="FBOX"/>
    <property type="match status" value="1"/>
</dbReference>
<organism evidence="2 3">
    <name type="scientific">Angiostrongylus cantonensis</name>
    <name type="common">Rat lungworm</name>
    <dbReference type="NCBI Taxonomy" id="6313"/>
    <lineage>
        <taxon>Eukaryota</taxon>
        <taxon>Metazoa</taxon>
        <taxon>Ecdysozoa</taxon>
        <taxon>Nematoda</taxon>
        <taxon>Chromadorea</taxon>
        <taxon>Rhabditida</taxon>
        <taxon>Rhabditina</taxon>
        <taxon>Rhabditomorpha</taxon>
        <taxon>Strongyloidea</taxon>
        <taxon>Metastrongylidae</taxon>
        <taxon>Angiostrongylus</taxon>
    </lineage>
</organism>